<name>A3ZSZ9_9BACT</name>
<feature type="signal peptide" evidence="1">
    <location>
        <begin position="1"/>
        <end position="22"/>
    </location>
</feature>
<dbReference type="eggNOG" id="COG1873">
    <property type="taxonomic scope" value="Bacteria"/>
</dbReference>
<dbReference type="InterPro" id="IPR027275">
    <property type="entry name" value="PRC-brl_dom"/>
</dbReference>
<dbReference type="PANTHER" id="PTHR36505">
    <property type="entry name" value="BLR1072 PROTEIN"/>
    <property type="match status" value="1"/>
</dbReference>
<dbReference type="HOGENOM" id="CLU_971867_0_0_0"/>
<keyword evidence="1" id="KW-0732">Signal</keyword>
<evidence type="ECO:0000256" key="1">
    <source>
        <dbReference type="SAM" id="SignalP"/>
    </source>
</evidence>
<dbReference type="RefSeq" id="WP_002655854.1">
    <property type="nucleotide sequence ID" value="NZ_CH672377.1"/>
</dbReference>
<dbReference type="InterPro" id="IPR011033">
    <property type="entry name" value="PRC_barrel-like_sf"/>
</dbReference>
<protein>
    <recommendedName>
        <fullName evidence="2">PRC-barrel domain-containing protein</fullName>
    </recommendedName>
</protein>
<dbReference type="SUPFAM" id="SSF50346">
    <property type="entry name" value="PRC-barrel domain"/>
    <property type="match status" value="2"/>
</dbReference>
<dbReference type="EMBL" id="AANZ01000009">
    <property type="protein sequence ID" value="EAQ80425.1"/>
    <property type="molecule type" value="Genomic_DNA"/>
</dbReference>
<evidence type="ECO:0000313" key="3">
    <source>
        <dbReference type="EMBL" id="EAQ80425.1"/>
    </source>
</evidence>
<dbReference type="Gene3D" id="2.30.30.240">
    <property type="entry name" value="PRC-barrel domain"/>
    <property type="match status" value="2"/>
</dbReference>
<dbReference type="PANTHER" id="PTHR36505:SF1">
    <property type="entry name" value="BLR1072 PROTEIN"/>
    <property type="match status" value="1"/>
</dbReference>
<dbReference type="AlphaFoldDB" id="A3ZSZ9"/>
<evidence type="ECO:0000313" key="4">
    <source>
        <dbReference type="Proteomes" id="UP000004358"/>
    </source>
</evidence>
<proteinExistence type="predicted"/>
<organism evidence="3 4">
    <name type="scientific">Blastopirellula marina DSM 3645</name>
    <dbReference type="NCBI Taxonomy" id="314230"/>
    <lineage>
        <taxon>Bacteria</taxon>
        <taxon>Pseudomonadati</taxon>
        <taxon>Planctomycetota</taxon>
        <taxon>Planctomycetia</taxon>
        <taxon>Pirellulales</taxon>
        <taxon>Pirellulaceae</taxon>
        <taxon>Blastopirellula</taxon>
    </lineage>
</organism>
<feature type="domain" description="PRC-barrel" evidence="2">
    <location>
        <begin position="60"/>
        <end position="122"/>
    </location>
</feature>
<evidence type="ECO:0000259" key="2">
    <source>
        <dbReference type="Pfam" id="PF05239"/>
    </source>
</evidence>
<dbReference type="Proteomes" id="UP000004358">
    <property type="component" value="Unassembled WGS sequence"/>
</dbReference>
<dbReference type="OrthoDB" id="286778at2"/>
<feature type="domain" description="PRC-barrel" evidence="2">
    <location>
        <begin position="188"/>
        <end position="253"/>
    </location>
</feature>
<reference evidence="3 4" key="1">
    <citation type="submission" date="2006-02" db="EMBL/GenBank/DDBJ databases">
        <authorList>
            <person name="Amann R."/>
            <person name="Ferriera S."/>
            <person name="Johnson J."/>
            <person name="Kravitz S."/>
            <person name="Halpern A."/>
            <person name="Remington K."/>
            <person name="Beeson K."/>
            <person name="Tran B."/>
            <person name="Rogers Y.-H."/>
            <person name="Friedman R."/>
            <person name="Venter J.C."/>
        </authorList>
    </citation>
    <scope>NUCLEOTIDE SEQUENCE [LARGE SCALE GENOMIC DNA]</scope>
    <source>
        <strain evidence="3 4">DSM 3645</strain>
    </source>
</reference>
<gene>
    <name evidence="3" type="ORF">DSM3645_11287</name>
</gene>
<feature type="chain" id="PRO_5002665078" description="PRC-barrel domain-containing protein" evidence="1">
    <location>
        <begin position="23"/>
        <end position="306"/>
    </location>
</feature>
<sequence>MKRFWMTSGLTAALLISAPLLADDTTPATEPGGVNVKVDAQRDANRDATKATEKKVCTGADLIGMTVKNSEGENLGTINDAVIDLKSGKIRYVAVSFGGFAGIGDKLFAVPFQAVAAHKGDNPYIEFDATEKSLENAQGFDEAHWPDFGDAKWVMTNDRAYDYERENDVRKGELATDDAKSPVDVSAMRLSTLDGITVKNQQGETIGSIADAALNADRGKVEYVALSFGGFVGIGDKLLAVPLDALKFHKGENENYLVMNVTEKELENRQGFDQSNWPHHADSAWSGKVMKKDRKINVDVNVGGQK</sequence>
<comment type="caution">
    <text evidence="3">The sequence shown here is derived from an EMBL/GenBank/DDBJ whole genome shotgun (WGS) entry which is preliminary data.</text>
</comment>
<dbReference type="Pfam" id="PF05239">
    <property type="entry name" value="PRC"/>
    <property type="match status" value="2"/>
</dbReference>
<accession>A3ZSZ9</accession>
<dbReference type="STRING" id="314230.DSM3645_11287"/>